<feature type="compositionally biased region" description="Basic and acidic residues" evidence="1">
    <location>
        <begin position="864"/>
        <end position="879"/>
    </location>
</feature>
<reference evidence="3" key="1">
    <citation type="journal article" date="2024" name="IScience">
        <title>Strigolactones Initiate the Formation of Haustorium-like Structures in Castilleja.</title>
        <authorList>
            <person name="Buerger M."/>
            <person name="Peterson D."/>
            <person name="Chory J."/>
        </authorList>
    </citation>
    <scope>NUCLEOTIDE SEQUENCE [LARGE SCALE GENOMIC DNA]</scope>
</reference>
<feature type="region of interest" description="Disordered" evidence="1">
    <location>
        <begin position="112"/>
        <end position="140"/>
    </location>
</feature>
<name>A0ABD3DDF3_9LAMI</name>
<feature type="region of interest" description="Disordered" evidence="1">
    <location>
        <begin position="955"/>
        <end position="1002"/>
    </location>
</feature>
<feature type="region of interest" description="Disordered" evidence="1">
    <location>
        <begin position="666"/>
        <end position="883"/>
    </location>
</feature>
<feature type="compositionally biased region" description="Basic residues" evidence="1">
    <location>
        <begin position="374"/>
        <end position="386"/>
    </location>
</feature>
<dbReference type="EMBL" id="JAVIJP010000017">
    <property type="protein sequence ID" value="KAL3639869.1"/>
    <property type="molecule type" value="Genomic_DNA"/>
</dbReference>
<sequence>MDPKTLLDYALFQLTPTRTRCDLVIFGGKKNEKLASGLLEPFVSHLKSAKDQISKGGYSITLRPTSSDDHSWFTKATLDRFVRFVSTPEVLERFVTIEREINQIESSFESNLELQGTPSANDGNYKSKGQSSDTEAEEKPKVRLQRVLETRLSMLKKEQAMAYARALVAGFEMDYLYDLVSFSDAFGAHRLREACVNFMELCNKKNDDKIWMDEVAAMKASYLGASGNVILSAENIVPISGSISRHGSMDTSEGTESGLPTEFNQQQQTEGAAQLSNPWPHHHPSYMQSSQAPPMYQPYPGYMLPGMQVGPSQYPANMPWPANIHESDKDSWRHKSHKKKEKKHVNKKNEEIIETDRSSFESDSSDEQDEQINNKKHNKNRSRKVVIRNINYIAPSKNENSNDSDSYSSDEDEHVRSSKRHHKPNHNKKASGKPKNSLDAENENVPNPEEGKKDGNWDIFQNLLMRDPGSNLNDTSSKSIPDHRDENSYSLDAKSKYTSDDLLFTDKSTGNGFGETDLKFEAGENFHGVVKRQNDDEFLILPRQKEENYQTSHFSTEPSIFIPVGGNTKDIISDDSAMMVQSRIPDSQQQNQPRDDIFMVTDIVEANNQSKNDILPGYSHFYEPEDLKMMLGNNSVTEQGVTSWSHDMENDNILAVETVGKRIIAEPNGDSVDDNAKRTRNGKTSKTGASARKVGSGKESKPKAPIGSLGRSKSDIPPRSKISTSGSAMSRSKSEKEEEKRKRMEELVMQRQKRIAERSAAKGVTPETTSKRSSIESKKTNSVSTKTNQLRAPADESKKPNKPVMRSSTLDRLAAARKTNKPTPPTEQKLVQNKKPTPNGKSVKSTPLLKKANVIKKNVMGKKINPEKPEKTQVKKGDVNEGSGRVEVLLHEANTDKKESVVPVVLDNVNDGQVEVTPEITFNPTGGNDLKSNVLNIDEIKGGEKKKLTFSPEISVVEISTPPPDDETNEEQNHSRKKWNDGESSPKMPKGFRRLLLFGRRT</sequence>
<feature type="compositionally biased region" description="Polar residues" evidence="1">
    <location>
        <begin position="829"/>
        <end position="845"/>
    </location>
</feature>
<feature type="region of interest" description="Disordered" evidence="1">
    <location>
        <begin position="318"/>
        <end position="492"/>
    </location>
</feature>
<accession>A0ABD3DDF3</accession>
<feature type="compositionally biased region" description="Basic residues" evidence="1">
    <location>
        <begin position="417"/>
        <end position="432"/>
    </location>
</feature>
<proteinExistence type="predicted"/>
<dbReference type="PANTHER" id="PTHR31008">
    <property type="entry name" value="COP1-INTERACTING PROTEIN-RELATED"/>
    <property type="match status" value="1"/>
</dbReference>
<feature type="compositionally biased region" description="Polar residues" evidence="1">
    <location>
        <begin position="780"/>
        <end position="790"/>
    </location>
</feature>
<feature type="compositionally biased region" description="Basic residues" evidence="1">
    <location>
        <begin position="334"/>
        <end position="346"/>
    </location>
</feature>
<evidence type="ECO:0000313" key="2">
    <source>
        <dbReference type="EMBL" id="KAL3639869.1"/>
    </source>
</evidence>
<feature type="compositionally biased region" description="Polar residues" evidence="1">
    <location>
        <begin position="262"/>
        <end position="277"/>
    </location>
</feature>
<feature type="compositionally biased region" description="Basic and acidic residues" evidence="1">
    <location>
        <begin position="480"/>
        <end position="492"/>
    </location>
</feature>
<keyword evidence="3" id="KW-1185">Reference proteome</keyword>
<dbReference type="AlphaFoldDB" id="A0ABD3DDF3"/>
<feature type="compositionally biased region" description="Low complexity" evidence="1">
    <location>
        <begin position="396"/>
        <end position="407"/>
    </location>
</feature>
<feature type="compositionally biased region" description="Basic and acidic residues" evidence="1">
    <location>
        <begin position="971"/>
        <end position="981"/>
    </location>
</feature>
<feature type="compositionally biased region" description="Polar residues" evidence="1">
    <location>
        <begin position="470"/>
        <end position="479"/>
    </location>
</feature>
<evidence type="ECO:0000256" key="1">
    <source>
        <dbReference type="SAM" id="MobiDB-lite"/>
    </source>
</evidence>
<protein>
    <submittedName>
        <fullName evidence="2">COP1-interacting protein 7</fullName>
    </submittedName>
</protein>
<organism evidence="2 3">
    <name type="scientific">Castilleja foliolosa</name>
    <dbReference type="NCBI Taxonomy" id="1961234"/>
    <lineage>
        <taxon>Eukaryota</taxon>
        <taxon>Viridiplantae</taxon>
        <taxon>Streptophyta</taxon>
        <taxon>Embryophyta</taxon>
        <taxon>Tracheophyta</taxon>
        <taxon>Spermatophyta</taxon>
        <taxon>Magnoliopsida</taxon>
        <taxon>eudicotyledons</taxon>
        <taxon>Gunneridae</taxon>
        <taxon>Pentapetalae</taxon>
        <taxon>asterids</taxon>
        <taxon>lamiids</taxon>
        <taxon>Lamiales</taxon>
        <taxon>Orobanchaceae</taxon>
        <taxon>Pedicularideae</taxon>
        <taxon>Castillejinae</taxon>
        <taxon>Castilleja</taxon>
    </lineage>
</organism>
<dbReference type="PANTHER" id="PTHR31008:SF4">
    <property type="entry name" value="COP1-INTERACTING PROTEIN 7"/>
    <property type="match status" value="1"/>
</dbReference>
<feature type="compositionally biased region" description="Basic and acidic residues" evidence="1">
    <location>
        <begin position="769"/>
        <end position="779"/>
    </location>
</feature>
<feature type="region of interest" description="Disordered" evidence="1">
    <location>
        <begin position="244"/>
        <end position="292"/>
    </location>
</feature>
<feature type="compositionally biased region" description="Polar residues" evidence="1">
    <location>
        <begin position="112"/>
        <end position="133"/>
    </location>
</feature>
<gene>
    <name evidence="2" type="primary">CIP7</name>
    <name evidence="2" type="ORF">CASFOL_014837</name>
</gene>
<dbReference type="Proteomes" id="UP001632038">
    <property type="component" value="Unassembled WGS sequence"/>
</dbReference>
<feature type="compositionally biased region" description="Basic and acidic residues" evidence="1">
    <location>
        <begin position="732"/>
        <end position="760"/>
    </location>
</feature>
<feature type="compositionally biased region" description="Polar residues" evidence="1">
    <location>
        <begin position="244"/>
        <end position="255"/>
    </location>
</feature>
<comment type="caution">
    <text evidence="2">The sequence shown here is derived from an EMBL/GenBank/DDBJ whole genome shotgun (WGS) entry which is preliminary data.</text>
</comment>
<feature type="compositionally biased region" description="Basic and acidic residues" evidence="1">
    <location>
        <begin position="347"/>
        <end position="360"/>
    </location>
</feature>
<evidence type="ECO:0000313" key="3">
    <source>
        <dbReference type="Proteomes" id="UP001632038"/>
    </source>
</evidence>